<reference evidence="2 3" key="1">
    <citation type="submission" date="2024-03" db="EMBL/GenBank/DDBJ databases">
        <authorList>
            <person name="Gkanogiannis A."/>
            <person name="Becerra Lopez-Lavalle L."/>
        </authorList>
    </citation>
    <scope>NUCLEOTIDE SEQUENCE [LARGE SCALE GENOMIC DNA]</scope>
</reference>
<organism evidence="2 3">
    <name type="scientific">Citrullus colocynthis</name>
    <name type="common">colocynth</name>
    <dbReference type="NCBI Taxonomy" id="252529"/>
    <lineage>
        <taxon>Eukaryota</taxon>
        <taxon>Viridiplantae</taxon>
        <taxon>Streptophyta</taxon>
        <taxon>Embryophyta</taxon>
        <taxon>Tracheophyta</taxon>
        <taxon>Spermatophyta</taxon>
        <taxon>Magnoliopsida</taxon>
        <taxon>eudicotyledons</taxon>
        <taxon>Gunneridae</taxon>
        <taxon>Pentapetalae</taxon>
        <taxon>rosids</taxon>
        <taxon>fabids</taxon>
        <taxon>Cucurbitales</taxon>
        <taxon>Cucurbitaceae</taxon>
        <taxon>Benincaseae</taxon>
        <taxon>Citrullus</taxon>
    </lineage>
</organism>
<evidence type="ECO:0000313" key="3">
    <source>
        <dbReference type="Proteomes" id="UP001642487"/>
    </source>
</evidence>
<name>A0ABP0YVW5_9ROSI</name>
<keyword evidence="3" id="KW-1185">Reference proteome</keyword>
<sequence length="105" mass="12368">MGNCVKVLSRQREEEEGTTVTEMEMEEKEKKGKMRIKVVLTKEELQWLMEQIKERGGKGLEELLEEIERGRRKVLNCSIHVNNASWRPSLESIMECPEIPDHMQR</sequence>
<dbReference type="Proteomes" id="UP001642487">
    <property type="component" value="Chromosome 6"/>
</dbReference>
<proteinExistence type="predicted"/>
<dbReference type="PANTHER" id="PTHR35704:SF1">
    <property type="entry name" value="OS02G0254600 PROTEIN"/>
    <property type="match status" value="1"/>
</dbReference>
<dbReference type="PANTHER" id="PTHR35704">
    <property type="entry name" value="OS02G0254600 PROTEIN"/>
    <property type="match status" value="1"/>
</dbReference>
<gene>
    <name evidence="2" type="ORF">CITCOLO1_LOCUS16726</name>
</gene>
<feature type="region of interest" description="Disordered" evidence="1">
    <location>
        <begin position="1"/>
        <end position="28"/>
    </location>
</feature>
<protein>
    <submittedName>
        <fullName evidence="2">Uncharacterized protein</fullName>
    </submittedName>
</protein>
<evidence type="ECO:0000256" key="1">
    <source>
        <dbReference type="SAM" id="MobiDB-lite"/>
    </source>
</evidence>
<accession>A0ABP0YVW5</accession>
<evidence type="ECO:0000313" key="2">
    <source>
        <dbReference type="EMBL" id="CAK9324489.1"/>
    </source>
</evidence>
<dbReference type="EMBL" id="OZ021740">
    <property type="protein sequence ID" value="CAK9324489.1"/>
    <property type="molecule type" value="Genomic_DNA"/>
</dbReference>